<dbReference type="Proteomes" id="UP000316238">
    <property type="component" value="Unassembled WGS sequence"/>
</dbReference>
<reference evidence="2" key="1">
    <citation type="submission" date="2017-07" db="EMBL/GenBank/DDBJ databases">
        <title>The cable genome - Insights into the physiology and evolution of filamentous bacteria capable of sulfide oxidation via long distance electron transfer.</title>
        <authorList>
            <person name="Thorup C."/>
            <person name="Bjerg J.T."/>
            <person name="Schreiber L."/>
            <person name="Nielsen L.P."/>
            <person name="Kjeldsen K.U."/>
            <person name="Boesen T."/>
            <person name="Boggild A."/>
            <person name="Meysman F."/>
            <person name="Geelhoed J."/>
            <person name="Schramm A."/>
        </authorList>
    </citation>
    <scope>NUCLEOTIDE SEQUENCE [LARGE SCALE GENOMIC DNA]</scope>
    <source>
        <strain evidence="2">GS</strain>
    </source>
</reference>
<gene>
    <name evidence="2" type="ORF">CDV28_1214</name>
</gene>
<keyword evidence="2" id="KW-0548">Nucleotidyltransferase</keyword>
<accession>A0A521G172</accession>
<dbReference type="EMBL" id="NQJD01000021">
    <property type="protein sequence ID" value="TAA74611.1"/>
    <property type="molecule type" value="Genomic_DNA"/>
</dbReference>
<dbReference type="Gene3D" id="3.90.550.10">
    <property type="entry name" value="Spore Coat Polysaccharide Biosynthesis Protein SpsA, Chain A"/>
    <property type="match status" value="1"/>
</dbReference>
<dbReference type="GO" id="GO:0004475">
    <property type="term" value="F:mannose-1-phosphate guanylyltransferase (GTP) activity"/>
    <property type="evidence" value="ECO:0007669"/>
    <property type="project" value="UniProtKB-EC"/>
</dbReference>
<evidence type="ECO:0000313" key="2">
    <source>
        <dbReference type="EMBL" id="TAA74611.1"/>
    </source>
</evidence>
<evidence type="ECO:0000259" key="1">
    <source>
        <dbReference type="Pfam" id="PF00483"/>
    </source>
</evidence>
<keyword evidence="3" id="KW-1185">Reference proteome</keyword>
<keyword evidence="2" id="KW-0808">Transferase</keyword>
<dbReference type="SUPFAM" id="SSF53448">
    <property type="entry name" value="Nucleotide-diphospho-sugar transferases"/>
    <property type="match status" value="1"/>
</dbReference>
<protein>
    <submittedName>
        <fullName evidence="2">Mannose-1-phosphate guanylyltransferase</fullName>
        <ecNumber evidence="2">2.7.7.13</ecNumber>
    </submittedName>
</protein>
<dbReference type="InterPro" id="IPR005835">
    <property type="entry name" value="NTP_transferase_dom"/>
</dbReference>
<dbReference type="AlphaFoldDB" id="A0A521G172"/>
<dbReference type="InterPro" id="IPR050486">
    <property type="entry name" value="Mannose-1P_guanyltransferase"/>
</dbReference>
<dbReference type="PANTHER" id="PTHR22572">
    <property type="entry name" value="SUGAR-1-PHOSPHATE GUANYL TRANSFERASE"/>
    <property type="match status" value="1"/>
</dbReference>
<dbReference type="EC" id="2.7.7.13" evidence="2"/>
<evidence type="ECO:0000313" key="3">
    <source>
        <dbReference type="Proteomes" id="UP000316238"/>
    </source>
</evidence>
<comment type="caution">
    <text evidence="2">The sequence shown here is derived from an EMBL/GenBank/DDBJ whole genome shotgun (WGS) entry which is preliminary data.</text>
</comment>
<dbReference type="CDD" id="cd06422">
    <property type="entry name" value="NTP_transferase_like_1"/>
    <property type="match status" value="1"/>
</dbReference>
<feature type="domain" description="Nucleotidyl transferase" evidence="1">
    <location>
        <begin position="3"/>
        <end position="221"/>
    </location>
</feature>
<proteinExistence type="predicted"/>
<organism evidence="2 3">
    <name type="scientific">Candidatus Electronema aureum</name>
    <dbReference type="NCBI Taxonomy" id="2005002"/>
    <lineage>
        <taxon>Bacteria</taxon>
        <taxon>Pseudomonadati</taxon>
        <taxon>Thermodesulfobacteriota</taxon>
        <taxon>Desulfobulbia</taxon>
        <taxon>Desulfobulbales</taxon>
        <taxon>Desulfobulbaceae</taxon>
        <taxon>Candidatus Electronema</taxon>
    </lineage>
</organism>
<dbReference type="Pfam" id="PF00483">
    <property type="entry name" value="NTP_transferase"/>
    <property type="match status" value="1"/>
</dbReference>
<name>A0A521G172_9BACT</name>
<dbReference type="InterPro" id="IPR029044">
    <property type="entry name" value="Nucleotide-diphossugar_trans"/>
</dbReference>
<sequence length="283" mass="30986">MQAMLLAAGFGTRLRPYTLVRPKPLFPICNVPLLHILLEKLAAVGCQKIVVNSHYLADQIAAAVTDRPGVILQHEPEILGTGGSLRQALEHFTDGPVLVMNGDIYHEIDLCHLLEAHVAGSSAVTMALHNYPRFNTVRVRNNRVCGFGKVEADESLLAFTGIHVLNREVIEQIPADGFFHIIDLYEQLAQAGQIGFVRVDGSFWQDIGTPADYLDVHRRLLEDKTPAWVISKQVEVGEGVELSGWGAVESSAVIGSGAQLNRCVVWKNAIITPGEQLADRIIC</sequence>